<feature type="domain" description="Alpha/beta hydrolase fold-3" evidence="2">
    <location>
        <begin position="93"/>
        <end position="308"/>
    </location>
</feature>
<gene>
    <name evidence="3" type="ORF">B0A49_00136</name>
</gene>
<dbReference type="InterPro" id="IPR029058">
    <property type="entry name" value="AB_hydrolase_fold"/>
</dbReference>
<evidence type="ECO:0000313" key="4">
    <source>
        <dbReference type="Proteomes" id="UP000308768"/>
    </source>
</evidence>
<name>A0A4U0Y1I2_9PEZI</name>
<evidence type="ECO:0000256" key="1">
    <source>
        <dbReference type="ARBA" id="ARBA00022801"/>
    </source>
</evidence>
<organism evidence="3 4">
    <name type="scientific">Cryomyces minteri</name>
    <dbReference type="NCBI Taxonomy" id="331657"/>
    <lineage>
        <taxon>Eukaryota</taxon>
        <taxon>Fungi</taxon>
        <taxon>Dikarya</taxon>
        <taxon>Ascomycota</taxon>
        <taxon>Pezizomycotina</taxon>
        <taxon>Dothideomycetes</taxon>
        <taxon>Dothideomycetes incertae sedis</taxon>
        <taxon>Cryomyces</taxon>
    </lineage>
</organism>
<comment type="caution">
    <text evidence="3">The sequence shown here is derived from an EMBL/GenBank/DDBJ whole genome shotgun (WGS) entry which is preliminary data.</text>
</comment>
<proteinExistence type="predicted"/>
<evidence type="ECO:0000259" key="2">
    <source>
        <dbReference type="Pfam" id="PF07859"/>
    </source>
</evidence>
<dbReference type="Proteomes" id="UP000308768">
    <property type="component" value="Unassembled WGS sequence"/>
</dbReference>
<dbReference type="PANTHER" id="PTHR48081">
    <property type="entry name" value="AB HYDROLASE SUPERFAMILY PROTEIN C4A8.06C"/>
    <property type="match status" value="1"/>
</dbReference>
<dbReference type="OrthoDB" id="408631at2759"/>
<dbReference type="EMBL" id="NAJN01000011">
    <property type="protein sequence ID" value="TKA81903.1"/>
    <property type="molecule type" value="Genomic_DNA"/>
</dbReference>
<evidence type="ECO:0000313" key="3">
    <source>
        <dbReference type="EMBL" id="TKA81903.1"/>
    </source>
</evidence>
<dbReference type="ESTHER" id="9pezi-a0a4u0xe00">
    <property type="family name" value="Hormone-sensitive_lipase_like"/>
</dbReference>
<dbReference type="InterPro" id="IPR050300">
    <property type="entry name" value="GDXG_lipolytic_enzyme"/>
</dbReference>
<protein>
    <recommendedName>
        <fullName evidence="2">Alpha/beta hydrolase fold-3 domain-containing protein</fullName>
    </recommendedName>
</protein>
<accession>A0A4U0Y1I2</accession>
<dbReference type="SUPFAM" id="SSF53474">
    <property type="entry name" value="alpha/beta-Hydrolases"/>
    <property type="match status" value="1"/>
</dbReference>
<dbReference type="GO" id="GO:0016787">
    <property type="term" value="F:hydrolase activity"/>
    <property type="evidence" value="ECO:0007669"/>
    <property type="project" value="UniProtKB-KW"/>
</dbReference>
<dbReference type="AlphaFoldDB" id="A0A4U0Y1I2"/>
<dbReference type="Gene3D" id="3.40.50.1820">
    <property type="entry name" value="alpha/beta hydrolase"/>
    <property type="match status" value="1"/>
</dbReference>
<keyword evidence="4" id="KW-1185">Reference proteome</keyword>
<dbReference type="STRING" id="331657.A0A4U0Y1I2"/>
<dbReference type="Pfam" id="PF07859">
    <property type="entry name" value="Abhydrolase_3"/>
    <property type="match status" value="1"/>
</dbReference>
<dbReference type="InterPro" id="IPR013094">
    <property type="entry name" value="AB_hydrolase_3"/>
</dbReference>
<dbReference type="PANTHER" id="PTHR48081:SF8">
    <property type="entry name" value="ALPHA_BETA HYDROLASE FOLD-3 DOMAIN-CONTAINING PROTEIN-RELATED"/>
    <property type="match status" value="1"/>
</dbReference>
<keyword evidence="1" id="KW-0378">Hydrolase</keyword>
<sequence length="338" mass="37165">MVGQDTLHLADVNPEYEQLLQAMGGKAPDLGAFPDVYTLRTFIVEAKKNMTATIGKPEGVEEEDIQVPMRDGAEITVRVYSPEKPPSGGSPLIVMFHGGGFVLGGLENEELNCRLFCERLGFVALNVDYRLAPEHVFPTPVNDCWHALKWAAAHASELNADPSKGFVVGGISAGGNMAAVCGHLARDEKLSPPLTGLFLSIPALLPKEAVPEKYKSKYLSLEQNKNAAILSEKAIDLFMSNYKPDPASPLWVPFLWPTGHAHLPPTFFQICGQDPLRDEGLLFEEILREECGVKTKLDVYPGLPHSFWTLFPGMEVSRRCVEDTVRGVGWLLEQVKGR</sequence>
<reference evidence="3 4" key="1">
    <citation type="submission" date="2017-03" db="EMBL/GenBank/DDBJ databases">
        <title>Genomes of endolithic fungi from Antarctica.</title>
        <authorList>
            <person name="Coleine C."/>
            <person name="Masonjones S."/>
            <person name="Stajich J.E."/>
        </authorList>
    </citation>
    <scope>NUCLEOTIDE SEQUENCE [LARGE SCALE GENOMIC DNA]</scope>
    <source>
        <strain evidence="3 4">CCFEE 5187</strain>
    </source>
</reference>